<accession>A0ABW0FNI9</accession>
<evidence type="ECO:0000313" key="3">
    <source>
        <dbReference type="Proteomes" id="UP001596152"/>
    </source>
</evidence>
<protein>
    <recommendedName>
        <fullName evidence="4">Rod shape-determining protein MreD</fullName>
    </recommendedName>
</protein>
<name>A0ABW0FNI9_9CAUL</name>
<gene>
    <name evidence="2" type="ORF">ACFPIE_05265</name>
</gene>
<keyword evidence="3" id="KW-1185">Reference proteome</keyword>
<dbReference type="Proteomes" id="UP001596152">
    <property type="component" value="Unassembled WGS sequence"/>
</dbReference>
<feature type="transmembrane region" description="Helical" evidence="1">
    <location>
        <begin position="15"/>
        <end position="38"/>
    </location>
</feature>
<organism evidence="2 3">
    <name type="scientific">Brevundimonas staleyi</name>
    <dbReference type="NCBI Taxonomy" id="74326"/>
    <lineage>
        <taxon>Bacteria</taxon>
        <taxon>Pseudomonadati</taxon>
        <taxon>Pseudomonadota</taxon>
        <taxon>Alphaproteobacteria</taxon>
        <taxon>Caulobacterales</taxon>
        <taxon>Caulobacteraceae</taxon>
        <taxon>Brevundimonas</taxon>
    </lineage>
</organism>
<dbReference type="EMBL" id="JBHSLF010000011">
    <property type="protein sequence ID" value="MFC5343315.1"/>
    <property type="molecule type" value="Genomic_DNA"/>
</dbReference>
<evidence type="ECO:0000313" key="2">
    <source>
        <dbReference type="EMBL" id="MFC5343315.1"/>
    </source>
</evidence>
<feature type="transmembrane region" description="Helical" evidence="1">
    <location>
        <begin position="45"/>
        <end position="70"/>
    </location>
</feature>
<evidence type="ECO:0000256" key="1">
    <source>
        <dbReference type="SAM" id="Phobius"/>
    </source>
</evidence>
<feature type="transmembrane region" description="Helical" evidence="1">
    <location>
        <begin position="140"/>
        <end position="161"/>
    </location>
</feature>
<comment type="caution">
    <text evidence="2">The sequence shown here is derived from an EMBL/GenBank/DDBJ whole genome shotgun (WGS) entry which is preliminary data.</text>
</comment>
<sequence length="172" mass="18681">MRRPVAIRVVGPVQYIFYPALAAIALTVLLATPVQLFGLKLPEPVLPLILAFAWPLIRPSMTAPAVLFGLGLFLDMFWGGTLGLWPLCLLGVYGAVLASRNLLAGQETQILFAWYAVCALGAFVVAYLIVTLVAGRAPSLLSLIGQVVPTLLLFPAADWMIQRFDDGDVRFR</sequence>
<dbReference type="RefSeq" id="WP_374038874.1">
    <property type="nucleotide sequence ID" value="NZ_CP169082.1"/>
</dbReference>
<proteinExistence type="predicted"/>
<keyword evidence="1" id="KW-0812">Transmembrane</keyword>
<evidence type="ECO:0008006" key="4">
    <source>
        <dbReference type="Google" id="ProtNLM"/>
    </source>
</evidence>
<keyword evidence="1" id="KW-0472">Membrane</keyword>
<feature type="transmembrane region" description="Helical" evidence="1">
    <location>
        <begin position="110"/>
        <end position="134"/>
    </location>
</feature>
<feature type="transmembrane region" description="Helical" evidence="1">
    <location>
        <begin position="76"/>
        <end position="98"/>
    </location>
</feature>
<keyword evidence="1" id="KW-1133">Transmembrane helix</keyword>
<reference evidence="3" key="1">
    <citation type="journal article" date="2019" name="Int. J. Syst. Evol. Microbiol.">
        <title>The Global Catalogue of Microorganisms (GCM) 10K type strain sequencing project: providing services to taxonomists for standard genome sequencing and annotation.</title>
        <authorList>
            <consortium name="The Broad Institute Genomics Platform"/>
            <consortium name="The Broad Institute Genome Sequencing Center for Infectious Disease"/>
            <person name="Wu L."/>
            <person name="Ma J."/>
        </authorList>
    </citation>
    <scope>NUCLEOTIDE SEQUENCE [LARGE SCALE GENOMIC DNA]</scope>
    <source>
        <strain evidence="3">JCM 12125</strain>
    </source>
</reference>